<dbReference type="AlphaFoldDB" id="A0A834HYS9"/>
<dbReference type="OrthoDB" id="424974at2759"/>
<reference evidence="2" key="1">
    <citation type="submission" date="2020-08" db="EMBL/GenBank/DDBJ databases">
        <title>Genome sequencing and assembly of the red palm weevil Rhynchophorus ferrugineus.</title>
        <authorList>
            <person name="Dias G.B."/>
            <person name="Bergman C.M."/>
            <person name="Manee M."/>
        </authorList>
    </citation>
    <scope>NUCLEOTIDE SEQUENCE</scope>
    <source>
        <strain evidence="2">AA-2017</strain>
        <tissue evidence="2">Whole larva</tissue>
    </source>
</reference>
<proteinExistence type="predicted"/>
<keyword evidence="3" id="KW-1185">Reference proteome</keyword>
<dbReference type="Gene3D" id="3.50.50.60">
    <property type="entry name" value="FAD/NAD(P)-binding domain"/>
    <property type="match status" value="1"/>
</dbReference>
<dbReference type="SUPFAM" id="SSF51905">
    <property type="entry name" value="FAD/NAD(P)-binding domain"/>
    <property type="match status" value="1"/>
</dbReference>
<dbReference type="EMBL" id="JAACXV010014280">
    <property type="protein sequence ID" value="KAF7269001.1"/>
    <property type="molecule type" value="Genomic_DNA"/>
</dbReference>
<protein>
    <recommendedName>
        <fullName evidence="1">FAD dependent oxidoreductase domain-containing protein</fullName>
    </recommendedName>
</protein>
<dbReference type="InterPro" id="IPR036188">
    <property type="entry name" value="FAD/NAD-bd_sf"/>
</dbReference>
<feature type="domain" description="FAD dependent oxidoreductase" evidence="1">
    <location>
        <begin position="67"/>
        <end position="450"/>
    </location>
</feature>
<dbReference type="Gene3D" id="3.30.9.10">
    <property type="entry name" value="D-Amino Acid Oxidase, subunit A, domain 2"/>
    <property type="match status" value="1"/>
</dbReference>
<dbReference type="GO" id="GO:0005739">
    <property type="term" value="C:mitochondrion"/>
    <property type="evidence" value="ECO:0007669"/>
    <property type="project" value="GOC"/>
</dbReference>
<evidence type="ECO:0000259" key="1">
    <source>
        <dbReference type="Pfam" id="PF01266"/>
    </source>
</evidence>
<name>A0A834HYS9_RHYFE</name>
<evidence type="ECO:0000313" key="3">
    <source>
        <dbReference type="Proteomes" id="UP000625711"/>
    </source>
</evidence>
<evidence type="ECO:0000313" key="2">
    <source>
        <dbReference type="EMBL" id="KAF7269001.1"/>
    </source>
</evidence>
<dbReference type="GO" id="GO:0032981">
    <property type="term" value="P:mitochondrial respiratory chain complex I assembly"/>
    <property type="evidence" value="ECO:0007669"/>
    <property type="project" value="TreeGrafter"/>
</dbReference>
<dbReference type="Proteomes" id="UP000625711">
    <property type="component" value="Unassembled WGS sequence"/>
</dbReference>
<dbReference type="PANTHER" id="PTHR13847">
    <property type="entry name" value="SARCOSINE DEHYDROGENASE-RELATED"/>
    <property type="match status" value="1"/>
</dbReference>
<dbReference type="Pfam" id="PF01266">
    <property type="entry name" value="DAO"/>
    <property type="match status" value="1"/>
</dbReference>
<organism evidence="2 3">
    <name type="scientific">Rhynchophorus ferrugineus</name>
    <name type="common">Red palm weevil</name>
    <name type="synonym">Curculio ferrugineus</name>
    <dbReference type="NCBI Taxonomy" id="354439"/>
    <lineage>
        <taxon>Eukaryota</taxon>
        <taxon>Metazoa</taxon>
        <taxon>Ecdysozoa</taxon>
        <taxon>Arthropoda</taxon>
        <taxon>Hexapoda</taxon>
        <taxon>Insecta</taxon>
        <taxon>Pterygota</taxon>
        <taxon>Neoptera</taxon>
        <taxon>Endopterygota</taxon>
        <taxon>Coleoptera</taxon>
        <taxon>Polyphaga</taxon>
        <taxon>Cucujiformia</taxon>
        <taxon>Curculionidae</taxon>
        <taxon>Dryophthorinae</taxon>
        <taxon>Rhynchophorus</taxon>
    </lineage>
</organism>
<accession>A0A834HYS9</accession>
<dbReference type="InterPro" id="IPR006076">
    <property type="entry name" value="FAD-dep_OxRdtase"/>
</dbReference>
<dbReference type="PANTHER" id="PTHR13847:SF282">
    <property type="entry name" value="LETHAL (2) 37BB"/>
    <property type="match status" value="1"/>
</dbReference>
<comment type="caution">
    <text evidence="2">The sequence shown here is derived from an EMBL/GenBank/DDBJ whole genome shotgun (WGS) entry which is preliminary data.</text>
</comment>
<gene>
    <name evidence="2" type="ORF">GWI33_017924</name>
</gene>
<sequence>MLFKTVLRDNVSYLIKRSLHKNVCLSKRENPIERTFRIISSDIQRTFSKIKNFRRPQLVSAIPTYTDILVVGGGAMGSSVAYWLKEKTNFDSFNLVVLEKDMTFSKCSTSLSVGGLRQQFSLPENIQMSLYGFEFIRTLKRRFGPEAEVNFTPHGYLVLASEEGAEQLIDNSKIQRDLGASNIILNANQLKDRFPWMNVDGIELGCLGLEKEGWFDPWSLLHILKKGAIEKGAQYIHGEAVDFKFEVKEASNFQGAEEDYYCPSEVVIKLANGQLINIHFSLCIIAAGSESGKIGESLNIGTGKGILTVPIPVERRKRYVYSFRCQGEPPGLNSPMTIDPTGAYFRRNGLGGDFIAGLSPDIEDEPDTSNLDVNYEFFDQKLWPILANRAPVFNAVKVNSAWSGFYDYNTFDENGIIGSHPYYSNIFLATGFSGHGIQQAPAVGRAIAELILKGRFQTIDLTRLGFNRLLLQEPMNEIQII</sequence>